<evidence type="ECO:0000256" key="3">
    <source>
        <dbReference type="ARBA" id="ARBA00023002"/>
    </source>
</evidence>
<protein>
    <submittedName>
        <fullName evidence="5">Short-chain dehydrogenase/reductase SDR</fullName>
    </submittedName>
</protein>
<dbReference type="InterPro" id="IPR052178">
    <property type="entry name" value="Sec_Metab_Biosynth_SDR"/>
</dbReference>
<dbReference type="PRINTS" id="PR00081">
    <property type="entry name" value="GDHRDH"/>
</dbReference>
<keyword evidence="2" id="KW-0521">NADP</keyword>
<organism evidence="5 6">
    <name type="scientific">Candidatus Micrarchaeum acidiphilum ARMAN-2</name>
    <dbReference type="NCBI Taxonomy" id="425595"/>
    <lineage>
        <taxon>Archaea</taxon>
        <taxon>Candidatus Micrarchaeota</taxon>
        <taxon>Candidatus Micrarchaeia</taxon>
        <taxon>Candidatus Micrarchaeales</taxon>
        <taxon>Candidatus Micrarchaeaceae</taxon>
        <taxon>Candidatus Micrarchaeum</taxon>
    </lineage>
</organism>
<dbReference type="InterPro" id="IPR002347">
    <property type="entry name" value="SDR_fam"/>
</dbReference>
<dbReference type="CDD" id="cd05233">
    <property type="entry name" value="SDR_c"/>
    <property type="match status" value="1"/>
</dbReference>
<dbReference type="Gene3D" id="3.40.50.720">
    <property type="entry name" value="NAD(P)-binding Rossmann-like Domain"/>
    <property type="match status" value="1"/>
</dbReference>
<name>C7DH70_MICA2</name>
<evidence type="ECO:0000313" key="6">
    <source>
        <dbReference type="Proteomes" id="UP000332487"/>
    </source>
</evidence>
<dbReference type="EMBL" id="GG697240">
    <property type="protein sequence ID" value="EET89972.1"/>
    <property type="molecule type" value="Genomic_DNA"/>
</dbReference>
<evidence type="ECO:0000256" key="4">
    <source>
        <dbReference type="SAM" id="MobiDB-lite"/>
    </source>
</evidence>
<reference evidence="5 6" key="1">
    <citation type="journal article" date="2009" name="Genome Biol.">
        <title>Community-wide analysis of microbial genome sequence signatures.</title>
        <authorList>
            <person name="Dick G.J."/>
            <person name="Andersson A.F."/>
            <person name="Baker B.J."/>
            <person name="Simmons S.L."/>
            <person name="Thomas B.C."/>
            <person name="Yelton A.P."/>
            <person name="Banfield J.F."/>
        </authorList>
    </citation>
    <scope>NUCLEOTIDE SEQUENCE [LARGE SCALE GENOMIC DNA]</scope>
    <source>
        <strain evidence="5">ARMAN-2</strain>
    </source>
</reference>
<dbReference type="Pfam" id="PF00106">
    <property type="entry name" value="adh_short"/>
    <property type="match status" value="1"/>
</dbReference>
<evidence type="ECO:0000256" key="1">
    <source>
        <dbReference type="ARBA" id="ARBA00006484"/>
    </source>
</evidence>
<gene>
    <name evidence="5" type="ORF">UNLARM2_0416</name>
</gene>
<reference evidence="5 6" key="2">
    <citation type="journal article" date="2010" name="Proc. Natl. Acad. Sci. U.S.A.">
        <title>Enigmatic, ultrasmall, uncultivated Archaea.</title>
        <authorList>
            <person name="Baker B.J."/>
            <person name="Comolli L.R."/>
            <person name="Dick G.J."/>
            <person name="Hauser L.J."/>
            <person name="Hyatt D."/>
            <person name="Dill B.D."/>
            <person name="Land M.L."/>
            <person name="Verberkmoes N.C."/>
            <person name="Hettich R.L."/>
            <person name="Banfield J.F."/>
        </authorList>
    </citation>
    <scope>NUCLEOTIDE SEQUENCE [LARGE SCALE GENOMIC DNA]</scope>
    <source>
        <strain evidence="5">ARMAN-2</strain>
    </source>
</reference>
<keyword evidence="6" id="KW-1185">Reference proteome</keyword>
<dbReference type="GO" id="GO:0016491">
    <property type="term" value="F:oxidoreductase activity"/>
    <property type="evidence" value="ECO:0007669"/>
    <property type="project" value="UniProtKB-KW"/>
</dbReference>
<dbReference type="SUPFAM" id="SSF51735">
    <property type="entry name" value="NAD(P)-binding Rossmann-fold domains"/>
    <property type="match status" value="1"/>
</dbReference>
<dbReference type="Proteomes" id="UP000332487">
    <property type="component" value="Unassembled WGS sequence"/>
</dbReference>
<evidence type="ECO:0000256" key="2">
    <source>
        <dbReference type="ARBA" id="ARBA00022857"/>
    </source>
</evidence>
<keyword evidence="3" id="KW-0560">Oxidoreductase</keyword>
<sequence>MPMRNSLIFIFCLRIIMGGEMASIRGKCFIVVGAGGGLGYAISKRLLESGAKVVISSRTRENLEKLKGRLSKFGVVDYVAGDATKRDDAERVASEAKKIMGRIDGAVIQVGDFLGDNFESFTADNAYKMVSANLVAPLTAVQAVSKAMDRGGAVVFVSNSEAAQTKKTSTNLSYLVSKAALNKAVEMVAAELLPRGIRANGIAPNSIADPEKSERSEMGSQEQRPEDLAGIAEWLLGEESVLVDGVVIQADSGYRFARRR</sequence>
<accession>C7DH70</accession>
<comment type="similarity">
    <text evidence="1">Belongs to the short-chain dehydrogenases/reductases (SDR) family.</text>
</comment>
<dbReference type="AlphaFoldDB" id="C7DH70"/>
<dbReference type="PANTHER" id="PTHR43618">
    <property type="entry name" value="7-ALPHA-HYDROXYSTEROID DEHYDROGENASE"/>
    <property type="match status" value="1"/>
</dbReference>
<evidence type="ECO:0000313" key="5">
    <source>
        <dbReference type="EMBL" id="EET89972.1"/>
    </source>
</evidence>
<feature type="compositionally biased region" description="Basic and acidic residues" evidence="4">
    <location>
        <begin position="209"/>
        <end position="225"/>
    </location>
</feature>
<proteinExistence type="inferred from homology"/>
<dbReference type="PANTHER" id="PTHR43618:SF8">
    <property type="entry name" value="7ALPHA-HYDROXYSTEROID DEHYDROGENASE"/>
    <property type="match status" value="1"/>
</dbReference>
<dbReference type="InterPro" id="IPR036291">
    <property type="entry name" value="NAD(P)-bd_dom_sf"/>
</dbReference>
<feature type="region of interest" description="Disordered" evidence="4">
    <location>
        <begin position="203"/>
        <end position="225"/>
    </location>
</feature>